<dbReference type="EMBL" id="ML977556">
    <property type="protein sequence ID" value="KAF2008209.1"/>
    <property type="molecule type" value="Genomic_DNA"/>
</dbReference>
<evidence type="ECO:0000313" key="2">
    <source>
        <dbReference type="Proteomes" id="UP000799779"/>
    </source>
</evidence>
<name>A0A6A5X5I4_9PLEO</name>
<reference evidence="1" key="1">
    <citation type="journal article" date="2020" name="Stud. Mycol.">
        <title>101 Dothideomycetes genomes: a test case for predicting lifestyles and emergence of pathogens.</title>
        <authorList>
            <person name="Haridas S."/>
            <person name="Albert R."/>
            <person name="Binder M."/>
            <person name="Bloem J."/>
            <person name="Labutti K."/>
            <person name="Salamov A."/>
            <person name="Andreopoulos B."/>
            <person name="Baker S."/>
            <person name="Barry K."/>
            <person name="Bills G."/>
            <person name="Bluhm B."/>
            <person name="Cannon C."/>
            <person name="Castanera R."/>
            <person name="Culley D."/>
            <person name="Daum C."/>
            <person name="Ezra D."/>
            <person name="Gonzalez J."/>
            <person name="Henrissat B."/>
            <person name="Kuo A."/>
            <person name="Liang C."/>
            <person name="Lipzen A."/>
            <person name="Lutzoni F."/>
            <person name="Magnuson J."/>
            <person name="Mondo S."/>
            <person name="Nolan M."/>
            <person name="Ohm R."/>
            <person name="Pangilinan J."/>
            <person name="Park H.-J."/>
            <person name="Ramirez L."/>
            <person name="Alfaro M."/>
            <person name="Sun H."/>
            <person name="Tritt A."/>
            <person name="Yoshinaga Y."/>
            <person name="Zwiers L.-H."/>
            <person name="Turgeon B."/>
            <person name="Goodwin S."/>
            <person name="Spatafora J."/>
            <person name="Crous P."/>
            <person name="Grigoriev I."/>
        </authorList>
    </citation>
    <scope>NUCLEOTIDE SEQUENCE</scope>
    <source>
        <strain evidence="1">CBS 123094</strain>
    </source>
</reference>
<proteinExistence type="predicted"/>
<protein>
    <submittedName>
        <fullName evidence="1">Uncharacterized protein</fullName>
    </submittedName>
</protein>
<accession>A0A6A5X5I4</accession>
<dbReference type="AlphaFoldDB" id="A0A6A5X5I4"/>
<sequence length="77" mass="8299">MLDEGSVQETIPVSRRAGWDGSLRYHLLPPRPHNPARFPSGTSPIIHIPCHNAFLAILLGLVLYRLSSASGPSTSAP</sequence>
<evidence type="ECO:0000313" key="1">
    <source>
        <dbReference type="EMBL" id="KAF2008209.1"/>
    </source>
</evidence>
<dbReference type="Proteomes" id="UP000799779">
    <property type="component" value="Unassembled WGS sequence"/>
</dbReference>
<organism evidence="1 2">
    <name type="scientific">Amniculicola lignicola CBS 123094</name>
    <dbReference type="NCBI Taxonomy" id="1392246"/>
    <lineage>
        <taxon>Eukaryota</taxon>
        <taxon>Fungi</taxon>
        <taxon>Dikarya</taxon>
        <taxon>Ascomycota</taxon>
        <taxon>Pezizomycotina</taxon>
        <taxon>Dothideomycetes</taxon>
        <taxon>Pleosporomycetidae</taxon>
        <taxon>Pleosporales</taxon>
        <taxon>Amniculicolaceae</taxon>
        <taxon>Amniculicola</taxon>
    </lineage>
</organism>
<keyword evidence="2" id="KW-1185">Reference proteome</keyword>
<gene>
    <name evidence="1" type="ORF">P154DRAFT_18006</name>
</gene>